<dbReference type="Pfam" id="PF00144">
    <property type="entry name" value="Beta-lactamase"/>
    <property type="match status" value="1"/>
</dbReference>
<dbReference type="Proteomes" id="UP000634229">
    <property type="component" value="Unassembled WGS sequence"/>
</dbReference>
<evidence type="ECO:0000313" key="4">
    <source>
        <dbReference type="Proteomes" id="UP000634229"/>
    </source>
</evidence>
<evidence type="ECO:0000313" key="3">
    <source>
        <dbReference type="EMBL" id="MBL1099384.1"/>
    </source>
</evidence>
<feature type="region of interest" description="Disordered" evidence="1">
    <location>
        <begin position="255"/>
        <end position="276"/>
    </location>
</feature>
<dbReference type="EMBL" id="JAERRF010000013">
    <property type="protein sequence ID" value="MBL1099384.1"/>
    <property type="molecule type" value="Genomic_DNA"/>
</dbReference>
<name>A0ABS1NHB4_9ACTN</name>
<evidence type="ECO:0000259" key="2">
    <source>
        <dbReference type="Pfam" id="PF00144"/>
    </source>
</evidence>
<protein>
    <submittedName>
        <fullName evidence="3">Beta-lactamase family protein</fullName>
    </submittedName>
</protein>
<dbReference type="InterPro" id="IPR001466">
    <property type="entry name" value="Beta-lactam-related"/>
</dbReference>
<dbReference type="PANTHER" id="PTHR46825:SF7">
    <property type="entry name" value="D-ALANYL-D-ALANINE CARBOXYPEPTIDASE"/>
    <property type="match status" value="1"/>
</dbReference>
<sequence length="397" mass="41831">MPISALPWHRRSRMPTALARPTALTATLTAALTVALSGCGPGANGGAGGETRASAAASRDAAVRTAVRALVADGAAPGAAVLVRDGRNTRFTAAGVADIRTGRRIRRNDHFRAGSLTKTVIAATTLRLAAQGRLRLDDRVARHLPGLVAGQGNDGRRITLRQLLNHTSGLYDYTADPELARQLNAADTRTRTPASLVRTAVSHRPYFRPGSGWRYSNTNYVLLGMVIERVTGRPYAEAARRLGLRPLALDATTFPGTRSTLPAPHGRAYSGEDGARRDVTDLNPSAAGAAGEMVSTLDDLTRLVSGLQRGRATDRAGLRAMRDTSASHGRYGMGLFPVRLPCGVRLWGHNGEITGSYALAVSTPDGRRSLAYRLNSGARPSAAAESALLKAAFCSGG</sequence>
<dbReference type="InterPro" id="IPR012338">
    <property type="entry name" value="Beta-lactam/transpept-like"/>
</dbReference>
<dbReference type="InterPro" id="IPR050491">
    <property type="entry name" value="AmpC-like"/>
</dbReference>
<comment type="caution">
    <text evidence="3">The sequence shown here is derived from an EMBL/GenBank/DDBJ whole genome shotgun (WGS) entry which is preliminary data.</text>
</comment>
<feature type="domain" description="Beta-lactamase-related" evidence="2">
    <location>
        <begin position="64"/>
        <end position="380"/>
    </location>
</feature>
<keyword evidence="4" id="KW-1185">Reference proteome</keyword>
<dbReference type="PANTHER" id="PTHR46825">
    <property type="entry name" value="D-ALANYL-D-ALANINE-CARBOXYPEPTIDASE/ENDOPEPTIDASE AMPH"/>
    <property type="match status" value="1"/>
</dbReference>
<dbReference type="Gene3D" id="3.40.710.10">
    <property type="entry name" value="DD-peptidase/beta-lactamase superfamily"/>
    <property type="match status" value="1"/>
</dbReference>
<reference evidence="3 4" key="1">
    <citation type="submission" date="2021-01" db="EMBL/GenBank/DDBJ databases">
        <title>WGS of actinomycetes isolated from Thailand.</title>
        <authorList>
            <person name="Thawai C."/>
        </authorList>
    </citation>
    <scope>NUCLEOTIDE SEQUENCE [LARGE SCALE GENOMIC DNA]</scope>
    <source>
        <strain evidence="3 4">CA1R205</strain>
    </source>
</reference>
<organism evidence="3 4">
    <name type="scientific">Streptomyces coffeae</name>
    <dbReference type="NCBI Taxonomy" id="621382"/>
    <lineage>
        <taxon>Bacteria</taxon>
        <taxon>Bacillati</taxon>
        <taxon>Actinomycetota</taxon>
        <taxon>Actinomycetes</taxon>
        <taxon>Kitasatosporales</taxon>
        <taxon>Streptomycetaceae</taxon>
        <taxon>Streptomyces</taxon>
    </lineage>
</organism>
<proteinExistence type="predicted"/>
<accession>A0ABS1NHB4</accession>
<dbReference type="SUPFAM" id="SSF56601">
    <property type="entry name" value="beta-lactamase/transpeptidase-like"/>
    <property type="match status" value="1"/>
</dbReference>
<gene>
    <name evidence="3" type="ORF">JK363_22490</name>
</gene>
<evidence type="ECO:0000256" key="1">
    <source>
        <dbReference type="SAM" id="MobiDB-lite"/>
    </source>
</evidence>